<organism evidence="2 3">
    <name type="scientific">Megasphaera hominis</name>
    <dbReference type="NCBI Taxonomy" id="159836"/>
    <lineage>
        <taxon>Bacteria</taxon>
        <taxon>Bacillati</taxon>
        <taxon>Bacillota</taxon>
        <taxon>Negativicutes</taxon>
        <taxon>Veillonellales</taxon>
        <taxon>Veillonellaceae</taxon>
        <taxon>Megasphaera</taxon>
    </lineage>
</organism>
<keyword evidence="3" id="KW-1185">Reference proteome</keyword>
<reference evidence="2 3" key="1">
    <citation type="submission" date="2020-08" db="EMBL/GenBank/DDBJ databases">
        <authorList>
            <person name="Liu C."/>
            <person name="Sun Q."/>
        </authorList>
    </citation>
    <scope>NUCLEOTIDE SEQUENCE [LARGE SCALE GENOMIC DNA]</scope>
    <source>
        <strain evidence="2 3">NSJ-59</strain>
    </source>
</reference>
<dbReference type="CDD" id="cd00093">
    <property type="entry name" value="HTH_XRE"/>
    <property type="match status" value="1"/>
</dbReference>
<feature type="domain" description="HTH cro/C1-type" evidence="1">
    <location>
        <begin position="7"/>
        <end position="60"/>
    </location>
</feature>
<evidence type="ECO:0000259" key="1">
    <source>
        <dbReference type="PROSITE" id="PS50943"/>
    </source>
</evidence>
<evidence type="ECO:0000313" key="3">
    <source>
        <dbReference type="Proteomes" id="UP000606870"/>
    </source>
</evidence>
<dbReference type="InterPro" id="IPR001387">
    <property type="entry name" value="Cro/C1-type_HTH"/>
</dbReference>
<dbReference type="Proteomes" id="UP000606870">
    <property type="component" value="Unassembled WGS sequence"/>
</dbReference>
<dbReference type="RefSeq" id="WP_186502951.1">
    <property type="nucleotide sequence ID" value="NZ_JACOGK010000014.1"/>
</dbReference>
<protein>
    <submittedName>
        <fullName evidence="2">Helix-turn-helix transcriptional regulator</fullName>
    </submittedName>
</protein>
<dbReference type="SUPFAM" id="SSF47413">
    <property type="entry name" value="lambda repressor-like DNA-binding domains"/>
    <property type="match status" value="1"/>
</dbReference>
<gene>
    <name evidence="2" type="ORF">H8J70_05985</name>
</gene>
<accession>A0ABR6VHV4</accession>
<dbReference type="PROSITE" id="PS50943">
    <property type="entry name" value="HTH_CROC1"/>
    <property type="match status" value="1"/>
</dbReference>
<proteinExistence type="predicted"/>
<sequence>MELKAQIQAIAKNKNMTLKDVADKANMSYNGLHNKFKRGSLTVRDLEQLLDVLGKEIRIVDKHK</sequence>
<evidence type="ECO:0000313" key="2">
    <source>
        <dbReference type="EMBL" id="MBC3536794.1"/>
    </source>
</evidence>
<comment type="caution">
    <text evidence="2">The sequence shown here is derived from an EMBL/GenBank/DDBJ whole genome shotgun (WGS) entry which is preliminary data.</text>
</comment>
<name>A0ABR6VHV4_9FIRM</name>
<dbReference type="EMBL" id="JACOGK010000014">
    <property type="protein sequence ID" value="MBC3536794.1"/>
    <property type="molecule type" value="Genomic_DNA"/>
</dbReference>
<dbReference type="InterPro" id="IPR010982">
    <property type="entry name" value="Lambda_DNA-bd_dom_sf"/>
</dbReference>